<dbReference type="NCBIfam" id="TIGR01847">
    <property type="entry name" value="bacteriocin_sig"/>
    <property type="match status" value="1"/>
</dbReference>
<accession>A0ABS1FXT1</accession>
<evidence type="ECO:0000313" key="1">
    <source>
        <dbReference type="EMBL" id="MBK1897200.1"/>
    </source>
</evidence>
<sequence length="53" mass="6113">MKNIKKIKVQELNDKELRKVNGGDQFMHDLGMHVGSLVKSIMNGGTSQTWQRW</sequence>
<protein>
    <submittedName>
        <fullName evidence="1">Bacteriocin</fullName>
    </submittedName>
</protein>
<reference evidence="2" key="1">
    <citation type="submission" date="2021-01" db="EMBL/GenBank/DDBJ databases">
        <title>Genome public.</title>
        <authorList>
            <person name="Liu C."/>
            <person name="Sun Q."/>
        </authorList>
    </citation>
    <scope>NUCLEOTIDE SEQUENCE [LARGE SCALE GENOMIC DNA]</scope>
    <source>
        <strain evidence="2">YIM B02567</strain>
    </source>
</reference>
<proteinExistence type="predicted"/>
<organism evidence="1 2">
    <name type="scientific">Chryseobacterium paridis</name>
    <dbReference type="NCBI Taxonomy" id="2800328"/>
    <lineage>
        <taxon>Bacteria</taxon>
        <taxon>Pseudomonadati</taxon>
        <taxon>Bacteroidota</taxon>
        <taxon>Flavobacteriia</taxon>
        <taxon>Flavobacteriales</taxon>
        <taxon>Weeksellaceae</taxon>
        <taxon>Chryseobacterium group</taxon>
        <taxon>Chryseobacterium</taxon>
    </lineage>
</organism>
<dbReference type="EMBL" id="JAENHK010000010">
    <property type="protein sequence ID" value="MBK1897200.1"/>
    <property type="molecule type" value="Genomic_DNA"/>
</dbReference>
<dbReference type="RefSeq" id="WP_200247217.1">
    <property type="nucleotide sequence ID" value="NZ_JAENHK010000010.1"/>
</dbReference>
<evidence type="ECO:0000313" key="2">
    <source>
        <dbReference type="Proteomes" id="UP000628669"/>
    </source>
</evidence>
<comment type="caution">
    <text evidence="1">The sequence shown here is derived from an EMBL/GenBank/DDBJ whole genome shotgun (WGS) entry which is preliminary data.</text>
</comment>
<dbReference type="Proteomes" id="UP000628669">
    <property type="component" value="Unassembled WGS sequence"/>
</dbReference>
<gene>
    <name evidence="1" type="ORF">JHL15_15665</name>
</gene>
<keyword evidence="2" id="KW-1185">Reference proteome</keyword>
<dbReference type="InterPro" id="IPR010133">
    <property type="entry name" value="Bacteriocin_signal_seq"/>
</dbReference>
<name>A0ABS1FXT1_9FLAO</name>